<dbReference type="PANTHER" id="PTHR43601">
    <property type="entry name" value="THIOREDOXIN, MITOCHONDRIAL"/>
    <property type="match status" value="1"/>
</dbReference>
<dbReference type="InterPro" id="IPR013766">
    <property type="entry name" value="Thioredoxin_domain"/>
</dbReference>
<comment type="caution">
    <text evidence="3">The sequence shown here is derived from an EMBL/GenBank/DDBJ whole genome shotgun (WGS) entry which is preliminary data.</text>
</comment>
<dbReference type="PROSITE" id="PS51352">
    <property type="entry name" value="THIOREDOXIN_2"/>
    <property type="match status" value="1"/>
</dbReference>
<name>A0ABD3NH95_9STRA</name>
<keyword evidence="4" id="KW-1185">Reference proteome</keyword>
<evidence type="ECO:0000313" key="4">
    <source>
        <dbReference type="Proteomes" id="UP001530315"/>
    </source>
</evidence>
<feature type="domain" description="Thioredoxin" evidence="2">
    <location>
        <begin position="59"/>
        <end position="195"/>
    </location>
</feature>
<reference evidence="3 4" key="1">
    <citation type="submission" date="2024-10" db="EMBL/GenBank/DDBJ databases">
        <title>Updated reference genomes for cyclostephanoid diatoms.</title>
        <authorList>
            <person name="Roberts W.R."/>
            <person name="Alverson A.J."/>
        </authorList>
    </citation>
    <scope>NUCLEOTIDE SEQUENCE [LARGE SCALE GENOMIC DNA]</scope>
    <source>
        <strain evidence="3 4">AJA276-08</strain>
    </source>
</reference>
<evidence type="ECO:0000313" key="3">
    <source>
        <dbReference type="EMBL" id="KAL3775292.1"/>
    </source>
</evidence>
<evidence type="ECO:0000256" key="1">
    <source>
        <dbReference type="ARBA" id="ARBA00008987"/>
    </source>
</evidence>
<dbReference type="AlphaFoldDB" id="A0ABD3NH95"/>
<dbReference type="PANTHER" id="PTHR43601:SF32">
    <property type="entry name" value="THIOREDOXIN-LIKE 2-2, CHLOROPLASTIC"/>
    <property type="match status" value="1"/>
</dbReference>
<dbReference type="Gene3D" id="3.40.30.10">
    <property type="entry name" value="Glutaredoxin"/>
    <property type="match status" value="1"/>
</dbReference>
<dbReference type="SUPFAM" id="SSF52833">
    <property type="entry name" value="Thioredoxin-like"/>
    <property type="match status" value="1"/>
</dbReference>
<protein>
    <recommendedName>
        <fullName evidence="2">Thioredoxin domain-containing protein</fullName>
    </recommendedName>
</protein>
<dbReference type="Pfam" id="PF00085">
    <property type="entry name" value="Thioredoxin"/>
    <property type="match status" value="1"/>
</dbReference>
<sequence>MKKNIASIVSIGMASGFAATAYIVPSPGLPSSRSSIASSRQSSTGIFFRDDDTIDVVGLELQSKMRSIVAQRTRQRRETHRPANVKSAISLEDFATVIDEGRREGRLVVVRFHATWCKTCHAIRPSFDRAASSNPEIIFVDVPVLESNSNLHQGLGVESIPFGHIYHPEEGLVEERKLSRKTFSDFEGLIKMHSSS</sequence>
<dbReference type="CDD" id="cd02947">
    <property type="entry name" value="TRX_family"/>
    <property type="match status" value="1"/>
</dbReference>
<evidence type="ECO:0000259" key="2">
    <source>
        <dbReference type="PROSITE" id="PS51352"/>
    </source>
</evidence>
<accession>A0ABD3NH95</accession>
<proteinExistence type="inferred from homology"/>
<comment type="similarity">
    <text evidence="1">Belongs to the thioredoxin family.</text>
</comment>
<dbReference type="InterPro" id="IPR036249">
    <property type="entry name" value="Thioredoxin-like_sf"/>
</dbReference>
<gene>
    <name evidence="3" type="ORF">ACHAW5_000943</name>
</gene>
<dbReference type="EMBL" id="JALLAZ020001420">
    <property type="protein sequence ID" value="KAL3775292.1"/>
    <property type="molecule type" value="Genomic_DNA"/>
</dbReference>
<dbReference type="Proteomes" id="UP001530315">
    <property type="component" value="Unassembled WGS sequence"/>
</dbReference>
<organism evidence="3 4">
    <name type="scientific">Stephanodiscus triporus</name>
    <dbReference type="NCBI Taxonomy" id="2934178"/>
    <lineage>
        <taxon>Eukaryota</taxon>
        <taxon>Sar</taxon>
        <taxon>Stramenopiles</taxon>
        <taxon>Ochrophyta</taxon>
        <taxon>Bacillariophyta</taxon>
        <taxon>Coscinodiscophyceae</taxon>
        <taxon>Thalassiosirophycidae</taxon>
        <taxon>Stephanodiscales</taxon>
        <taxon>Stephanodiscaceae</taxon>
        <taxon>Stephanodiscus</taxon>
    </lineage>
</organism>